<dbReference type="GO" id="GO:0004190">
    <property type="term" value="F:aspartic-type endopeptidase activity"/>
    <property type="evidence" value="ECO:0007669"/>
    <property type="project" value="UniProtKB-KW"/>
</dbReference>
<dbReference type="SUPFAM" id="SSF50630">
    <property type="entry name" value="Acid proteases"/>
    <property type="match status" value="1"/>
</dbReference>
<evidence type="ECO:0000313" key="7">
    <source>
        <dbReference type="EMBL" id="KAK1656696.1"/>
    </source>
</evidence>
<keyword evidence="4" id="KW-0645">Protease</keyword>
<proteinExistence type="inferred from homology"/>
<evidence type="ECO:0000256" key="2">
    <source>
        <dbReference type="ARBA" id="ARBA00022750"/>
    </source>
</evidence>
<reference evidence="7" key="1">
    <citation type="submission" date="2021-06" db="EMBL/GenBank/DDBJ databases">
        <title>Comparative genomics, transcriptomics and evolutionary studies reveal genomic signatures of adaptation to plant cell wall in hemibiotrophic fungi.</title>
        <authorList>
            <consortium name="DOE Joint Genome Institute"/>
            <person name="Baroncelli R."/>
            <person name="Diaz J.F."/>
            <person name="Benocci T."/>
            <person name="Peng M."/>
            <person name="Battaglia E."/>
            <person name="Haridas S."/>
            <person name="Andreopoulos W."/>
            <person name="Labutti K."/>
            <person name="Pangilinan J."/>
            <person name="Floch G.L."/>
            <person name="Makela M.R."/>
            <person name="Henrissat B."/>
            <person name="Grigoriev I.V."/>
            <person name="Crouch J.A."/>
            <person name="De Vries R.P."/>
            <person name="Sukno S.A."/>
            <person name="Thon M.R."/>
        </authorList>
    </citation>
    <scope>NUCLEOTIDE SEQUENCE</scope>
    <source>
        <strain evidence="7">CBS 193.32</strain>
    </source>
</reference>
<keyword evidence="4" id="KW-0378">Hydrolase</keyword>
<feature type="chain" id="PRO_5042605553" evidence="5">
    <location>
        <begin position="21"/>
        <end position="385"/>
    </location>
</feature>
<dbReference type="EMBL" id="JAHMHR010000130">
    <property type="protein sequence ID" value="KAK1656696.1"/>
    <property type="molecule type" value="Genomic_DNA"/>
</dbReference>
<evidence type="ECO:0000313" key="8">
    <source>
        <dbReference type="Proteomes" id="UP001224890"/>
    </source>
</evidence>
<dbReference type="PROSITE" id="PS00141">
    <property type="entry name" value="ASP_PROTEASE"/>
    <property type="match status" value="1"/>
</dbReference>
<feature type="domain" description="Peptidase A1" evidence="6">
    <location>
        <begin position="34"/>
        <end position="373"/>
    </location>
</feature>
<gene>
    <name evidence="7" type="ORF">BDP55DRAFT_597138</name>
</gene>
<accession>A0AAJ0A7W5</accession>
<comment type="similarity">
    <text evidence="1 4">Belongs to the peptidase A1 family.</text>
</comment>
<dbReference type="AlphaFoldDB" id="A0AAJ0A7W5"/>
<dbReference type="Pfam" id="PF00026">
    <property type="entry name" value="Asp"/>
    <property type="match status" value="1"/>
</dbReference>
<keyword evidence="2 4" id="KW-0064">Aspartyl protease</keyword>
<dbReference type="GO" id="GO:0006508">
    <property type="term" value="P:proteolysis"/>
    <property type="evidence" value="ECO:0007669"/>
    <property type="project" value="UniProtKB-KW"/>
</dbReference>
<protein>
    <submittedName>
        <fullName evidence="7">Aspartic peptidase domain-containing protein</fullName>
    </submittedName>
</protein>
<evidence type="ECO:0000256" key="3">
    <source>
        <dbReference type="PIRSR" id="PIRSR601461-1"/>
    </source>
</evidence>
<keyword evidence="8" id="KW-1185">Reference proteome</keyword>
<evidence type="ECO:0000256" key="5">
    <source>
        <dbReference type="SAM" id="SignalP"/>
    </source>
</evidence>
<dbReference type="CDD" id="cd05471">
    <property type="entry name" value="pepsin_like"/>
    <property type="match status" value="1"/>
</dbReference>
<dbReference type="Gene3D" id="2.40.70.10">
    <property type="entry name" value="Acid Proteases"/>
    <property type="match status" value="2"/>
</dbReference>
<dbReference type="InterPro" id="IPR021109">
    <property type="entry name" value="Peptidase_aspartic_dom_sf"/>
</dbReference>
<feature type="signal peptide" evidence="5">
    <location>
        <begin position="1"/>
        <end position="20"/>
    </location>
</feature>
<evidence type="ECO:0000259" key="6">
    <source>
        <dbReference type="PROSITE" id="PS51767"/>
    </source>
</evidence>
<feature type="active site" evidence="3">
    <location>
        <position position="255"/>
    </location>
</feature>
<keyword evidence="5" id="KW-0732">Signal</keyword>
<dbReference type="InterPro" id="IPR001461">
    <property type="entry name" value="Aspartic_peptidase_A1"/>
</dbReference>
<organism evidence="7 8">
    <name type="scientific">Colletotrichum godetiae</name>
    <dbReference type="NCBI Taxonomy" id="1209918"/>
    <lineage>
        <taxon>Eukaryota</taxon>
        <taxon>Fungi</taxon>
        <taxon>Dikarya</taxon>
        <taxon>Ascomycota</taxon>
        <taxon>Pezizomycotina</taxon>
        <taxon>Sordariomycetes</taxon>
        <taxon>Hypocreomycetidae</taxon>
        <taxon>Glomerellales</taxon>
        <taxon>Glomerellaceae</taxon>
        <taxon>Colletotrichum</taxon>
        <taxon>Colletotrichum acutatum species complex</taxon>
    </lineage>
</organism>
<dbReference type="RefSeq" id="XP_060421460.1">
    <property type="nucleotide sequence ID" value="XM_060571003.1"/>
</dbReference>
<dbReference type="Proteomes" id="UP001224890">
    <property type="component" value="Unassembled WGS sequence"/>
</dbReference>
<dbReference type="InterPro" id="IPR034164">
    <property type="entry name" value="Pepsin-like_dom"/>
</dbReference>
<dbReference type="GeneID" id="85455529"/>
<sequence>MLNLISILAIGLGSATVASAALLELPMIVDNGYTLVNLNIGTPPQPRRLLFDTGSGSTWIVDSTCARNCTNSSGWTRTGYDIDVSKTGKYTGDAGEIRYVSGSSTGGPTVEDRAWIGDVSWKQQFLAANRSTWPALPAEGFMGLAFNTIRLGDARVLPWTMMHKNVLDKPQFSLYYGNGSTDANNRTGGLLTFGGSREEEYIEGEMAEVPVVKRNGEFQLWRSNLLGISGSFTTTNGTSIPPIETSLFNNTAIFDTGAAAMYFPATVANQLYASIGWDQDRFSNGHFPHCSEFNNTWSVTFTFGGDNDEALANVTMTGDMFAMPGFANREELCWPPFQTQNSPNVSLLGKTMLSSFYTVFDFGDFDENRYKPTVSFGNLKEKHIG</sequence>
<evidence type="ECO:0000256" key="4">
    <source>
        <dbReference type="RuleBase" id="RU000454"/>
    </source>
</evidence>
<dbReference type="PANTHER" id="PTHR47966:SF68">
    <property type="entry name" value="PEPTIDASE A1 DOMAIN-CONTAINING PROTEIN"/>
    <property type="match status" value="1"/>
</dbReference>
<dbReference type="InterPro" id="IPR001969">
    <property type="entry name" value="Aspartic_peptidase_AS"/>
</dbReference>
<dbReference type="PANTHER" id="PTHR47966">
    <property type="entry name" value="BETA-SITE APP-CLEAVING ENZYME, ISOFORM A-RELATED"/>
    <property type="match status" value="1"/>
</dbReference>
<dbReference type="GO" id="GO:0000324">
    <property type="term" value="C:fungal-type vacuole"/>
    <property type="evidence" value="ECO:0007669"/>
    <property type="project" value="TreeGrafter"/>
</dbReference>
<feature type="active site" evidence="3">
    <location>
        <position position="52"/>
    </location>
</feature>
<dbReference type="PRINTS" id="PR00792">
    <property type="entry name" value="PEPSIN"/>
</dbReference>
<dbReference type="PROSITE" id="PS51767">
    <property type="entry name" value="PEPTIDASE_A1"/>
    <property type="match status" value="1"/>
</dbReference>
<name>A0AAJ0A7W5_9PEZI</name>
<evidence type="ECO:0000256" key="1">
    <source>
        <dbReference type="ARBA" id="ARBA00007447"/>
    </source>
</evidence>
<comment type="caution">
    <text evidence="7">The sequence shown here is derived from an EMBL/GenBank/DDBJ whole genome shotgun (WGS) entry which is preliminary data.</text>
</comment>
<dbReference type="InterPro" id="IPR033121">
    <property type="entry name" value="PEPTIDASE_A1"/>
</dbReference>